<feature type="binding site" evidence="12">
    <location>
        <position position="11"/>
    </location>
    <ligand>
        <name>ATP</name>
        <dbReference type="ChEBI" id="CHEBI:30616"/>
    </ligand>
</feature>
<evidence type="ECO:0000256" key="8">
    <source>
        <dbReference type="ARBA" id="ARBA00022777"/>
    </source>
</evidence>
<dbReference type="GO" id="GO:0006228">
    <property type="term" value="P:UTP biosynthetic process"/>
    <property type="evidence" value="ECO:0007669"/>
    <property type="project" value="InterPro"/>
</dbReference>
<evidence type="ECO:0000256" key="7">
    <source>
        <dbReference type="ARBA" id="ARBA00022741"/>
    </source>
</evidence>
<dbReference type="GO" id="GO:0006183">
    <property type="term" value="P:GTP biosynthetic process"/>
    <property type="evidence" value="ECO:0007669"/>
    <property type="project" value="InterPro"/>
</dbReference>
<dbReference type="SUPFAM" id="SSF54919">
    <property type="entry name" value="Nucleoside diphosphate kinase, NDK"/>
    <property type="match status" value="1"/>
</dbReference>
<dbReference type="AlphaFoldDB" id="A0A6I2GB52"/>
<proteinExistence type="inferred from homology"/>
<accession>A0A6I2GB52</accession>
<dbReference type="GO" id="GO:0006241">
    <property type="term" value="P:CTP biosynthetic process"/>
    <property type="evidence" value="ECO:0007669"/>
    <property type="project" value="InterPro"/>
</dbReference>
<keyword evidence="11" id="KW-0546">Nucleotide metabolism</keyword>
<evidence type="ECO:0000256" key="12">
    <source>
        <dbReference type="PROSITE-ProRule" id="PRU00706"/>
    </source>
</evidence>
<keyword evidence="8 15" id="KW-0418">Kinase</keyword>
<feature type="active site" description="Pros-phosphohistidine intermediate" evidence="12">
    <location>
        <position position="117"/>
    </location>
</feature>
<dbReference type="Proteomes" id="UP000430975">
    <property type="component" value="Unassembled WGS sequence"/>
</dbReference>
<evidence type="ECO:0000256" key="6">
    <source>
        <dbReference type="ARBA" id="ARBA00022723"/>
    </source>
</evidence>
<feature type="domain" description="Nucleoside diphosphate kinase-like" evidence="14">
    <location>
        <begin position="3"/>
        <end position="134"/>
    </location>
</feature>
<dbReference type="SMART" id="SM00562">
    <property type="entry name" value="NDK"/>
    <property type="match status" value="1"/>
</dbReference>
<evidence type="ECO:0000313" key="16">
    <source>
        <dbReference type="Proteomes" id="UP000430975"/>
    </source>
</evidence>
<feature type="binding site" evidence="12">
    <location>
        <position position="87"/>
    </location>
    <ligand>
        <name>ATP</name>
        <dbReference type="ChEBI" id="CHEBI:30616"/>
    </ligand>
</feature>
<dbReference type="NCBIfam" id="NF001908">
    <property type="entry name" value="PRK00668.1"/>
    <property type="match status" value="1"/>
</dbReference>
<evidence type="ECO:0000256" key="4">
    <source>
        <dbReference type="ARBA" id="ARBA00017632"/>
    </source>
</evidence>
<evidence type="ECO:0000256" key="9">
    <source>
        <dbReference type="ARBA" id="ARBA00022840"/>
    </source>
</evidence>
<protein>
    <recommendedName>
        <fullName evidence="4">Nucleoside diphosphate kinase</fullName>
        <ecNumber evidence="3">2.7.4.6</ecNumber>
    </recommendedName>
</protein>
<dbReference type="EC" id="2.7.4.6" evidence="3"/>
<dbReference type="Pfam" id="PF00334">
    <property type="entry name" value="NDK"/>
    <property type="match status" value="1"/>
</dbReference>
<evidence type="ECO:0000256" key="11">
    <source>
        <dbReference type="ARBA" id="ARBA00023080"/>
    </source>
</evidence>
<keyword evidence="5 15" id="KW-0808">Transferase</keyword>
<dbReference type="PROSITE" id="PS51374">
    <property type="entry name" value="NDPK_LIKE"/>
    <property type="match status" value="1"/>
</dbReference>
<dbReference type="GO" id="GO:0046872">
    <property type="term" value="F:metal ion binding"/>
    <property type="evidence" value="ECO:0007669"/>
    <property type="project" value="UniProtKB-KW"/>
</dbReference>
<evidence type="ECO:0000256" key="5">
    <source>
        <dbReference type="ARBA" id="ARBA00022679"/>
    </source>
</evidence>
<keyword evidence="6" id="KW-0479">Metal-binding</keyword>
<feature type="binding site" evidence="12">
    <location>
        <position position="93"/>
    </location>
    <ligand>
        <name>ATP</name>
        <dbReference type="ChEBI" id="CHEBI:30616"/>
    </ligand>
</feature>
<feature type="binding site" evidence="12">
    <location>
        <position position="59"/>
    </location>
    <ligand>
        <name>ATP</name>
        <dbReference type="ChEBI" id="CHEBI:30616"/>
    </ligand>
</feature>
<dbReference type="FunFam" id="3.30.70.141:FF:000003">
    <property type="entry name" value="Nucleoside diphosphate kinase"/>
    <property type="match status" value="1"/>
</dbReference>
<keyword evidence="10" id="KW-0460">Magnesium</keyword>
<dbReference type="InterPro" id="IPR001564">
    <property type="entry name" value="Nucleoside_diP_kinase"/>
</dbReference>
<evidence type="ECO:0000259" key="14">
    <source>
        <dbReference type="SMART" id="SM00562"/>
    </source>
</evidence>
<evidence type="ECO:0000256" key="10">
    <source>
        <dbReference type="ARBA" id="ARBA00022842"/>
    </source>
</evidence>
<evidence type="ECO:0000256" key="3">
    <source>
        <dbReference type="ARBA" id="ARBA00012966"/>
    </source>
</evidence>
<sequence length="134" mass="15182">MLTQQTYIMLKPDALKRQLLGEIITRIEKKGYQIVQAKLMQLDAPIIAEHYAHLTDQPFYPKLERYMLSGPVFGMVLEGEDVIRGMRNMMGPTNVFEAAPGTIRGDYATDVTYNLIHGSDTPETAEAEIKRFFG</sequence>
<feature type="binding site" evidence="12">
    <location>
        <position position="104"/>
    </location>
    <ligand>
        <name>ATP</name>
        <dbReference type="ChEBI" id="CHEBI:30616"/>
    </ligand>
</feature>
<comment type="similarity">
    <text evidence="2 12 13">Belongs to the NDK family.</text>
</comment>
<evidence type="ECO:0000256" key="2">
    <source>
        <dbReference type="ARBA" id="ARBA00008142"/>
    </source>
</evidence>
<dbReference type="PANTHER" id="PTHR11349">
    <property type="entry name" value="NUCLEOSIDE DIPHOSPHATE KINASE"/>
    <property type="match status" value="1"/>
</dbReference>
<dbReference type="GO" id="GO:0004550">
    <property type="term" value="F:nucleoside diphosphate kinase activity"/>
    <property type="evidence" value="ECO:0007669"/>
    <property type="project" value="UniProtKB-EC"/>
</dbReference>
<dbReference type="InterPro" id="IPR036850">
    <property type="entry name" value="NDK-like_dom_sf"/>
</dbReference>
<comment type="caution">
    <text evidence="15">The sequence shown here is derived from an EMBL/GenBank/DDBJ whole genome shotgun (WGS) entry which is preliminary data.</text>
</comment>
<evidence type="ECO:0000313" key="15">
    <source>
        <dbReference type="EMBL" id="MRI84446.1"/>
    </source>
</evidence>
<keyword evidence="16" id="KW-1185">Reference proteome</keyword>
<dbReference type="EMBL" id="WJQS01000001">
    <property type="protein sequence ID" value="MRI84446.1"/>
    <property type="molecule type" value="Genomic_DNA"/>
</dbReference>
<comment type="cofactor">
    <cofactor evidence="1">
        <name>Mg(2+)</name>
        <dbReference type="ChEBI" id="CHEBI:18420"/>
    </cofactor>
</comment>
<organism evidence="15 16">
    <name type="scientific">Fundicoccus ignavus</name>
    <dbReference type="NCBI Taxonomy" id="2664442"/>
    <lineage>
        <taxon>Bacteria</taxon>
        <taxon>Bacillati</taxon>
        <taxon>Bacillota</taxon>
        <taxon>Bacilli</taxon>
        <taxon>Lactobacillales</taxon>
        <taxon>Aerococcaceae</taxon>
        <taxon>Fundicoccus</taxon>
    </lineage>
</organism>
<dbReference type="PRINTS" id="PR01243">
    <property type="entry name" value="NUCDPKINASE"/>
</dbReference>
<dbReference type="InterPro" id="IPR034907">
    <property type="entry name" value="NDK-like_dom"/>
</dbReference>
<name>A0A6I2GB52_9LACT</name>
<keyword evidence="9" id="KW-0067">ATP-binding</keyword>
<gene>
    <name evidence="15" type="ORF">GIY09_00835</name>
</gene>
<feature type="binding site" evidence="12">
    <location>
        <position position="114"/>
    </location>
    <ligand>
        <name>ATP</name>
        <dbReference type="ChEBI" id="CHEBI:30616"/>
    </ligand>
</feature>
<dbReference type="GO" id="GO:0005524">
    <property type="term" value="F:ATP binding"/>
    <property type="evidence" value="ECO:0007669"/>
    <property type="project" value="UniProtKB-KW"/>
</dbReference>
<reference evidence="15 16" key="1">
    <citation type="submission" date="2019-11" db="EMBL/GenBank/DDBJ databases">
        <title>Characterisation of Fundicoccus ignavus gen. nov. sp. nov., a novel genus of the family Aerococcaceae isolated from bulk tank milk.</title>
        <authorList>
            <person name="Siebert A."/>
            <person name="Huptas C."/>
            <person name="Wenning M."/>
            <person name="Scherer S."/>
            <person name="Doll E.V."/>
        </authorList>
    </citation>
    <scope>NUCLEOTIDE SEQUENCE [LARGE SCALE GENOMIC DNA]</scope>
    <source>
        <strain evidence="15 16">WS4759</strain>
    </source>
</reference>
<evidence type="ECO:0000256" key="1">
    <source>
        <dbReference type="ARBA" id="ARBA00001946"/>
    </source>
</evidence>
<dbReference type="Gene3D" id="3.30.70.141">
    <property type="entry name" value="Nucleoside diphosphate kinase-like domain"/>
    <property type="match status" value="1"/>
</dbReference>
<dbReference type="RefSeq" id="WP_153862923.1">
    <property type="nucleotide sequence ID" value="NZ_WJQS01000001.1"/>
</dbReference>
<keyword evidence="7" id="KW-0547">Nucleotide-binding</keyword>
<evidence type="ECO:0000256" key="13">
    <source>
        <dbReference type="RuleBase" id="RU004011"/>
    </source>
</evidence>
<dbReference type="CDD" id="cd04413">
    <property type="entry name" value="NDPk_I"/>
    <property type="match status" value="1"/>
</dbReference>